<keyword evidence="6 13" id="KW-0237">DNA synthesis</keyword>
<comment type="function">
    <text evidence="11 13">Catalyzes the reduction of ribonucleotides to deoxyribonucleotides. May function to provide a pool of deoxyribonucleotide precursors for DNA repair during oxygen limitation and/or for immediate growth after restoration of oxygen.</text>
</comment>
<proteinExistence type="inferred from homology"/>
<evidence type="ECO:0000259" key="17">
    <source>
        <dbReference type="Pfam" id="PF12637"/>
    </source>
</evidence>
<evidence type="ECO:0000313" key="18">
    <source>
        <dbReference type="EMBL" id="SFL30318.1"/>
    </source>
</evidence>
<sequence>MTETTSDPARGARSKGTKAAKGLRIERIHTTPGVHPYDEVVWERRDVVMTNWRDGSVNFEQRGVEFPDFWSLNAVNIVTSKYFRGAVGTPQRETSLKQLIDRVVKTYRAAGEKHGYFASPADAEIFEHELAHAVLHQVFSFNSPVWFNVGTTQPQQVSACFILSVDDSMESILEWYKEEGMIFKGGSGAGLNLSRIRSSKELLSSGGNASGPVSFMRGADASAGTIKSGGATRRAAKMVVLDVDHPDVEAFIETKVKEEEKVRALRDAGFDMDLGGDDITSVQYQNANNSVRVNDAFMKAVESGSKFGLRARMTGEAIEEVDAKALFRKMAEAAWACADPGIQYDDTINHWHTSPESGRITASNPCSEYMHLDNSSCNLASLNLMKFLRDDDAGNQSFDAERFAKIVELVITAMDISICFADFPTEKIGETTRAFRQLGIGYANLGALLMATGHAYDSDGGRALAGAITSLMTGTSYRRSAELASIVGPYEGYARNADAHQRVMRQHADANADAKRMDDLDTPVWAAATEAWQDVLRLGKKSGFRNAQASVLAPTGTIGLMMDCDTTGVEPDLALVKFKKLVGGGSMQIVNNTVPKALKRLGYQPEQVEAIVEHIAEHGNVIDAPGLRHEHYEVFDCAMGERSISPMGHVRMMAAAQPFLSGAISKTVNMPESATVEEVEEIYFEGWKLGLKALAIYRDNCKVGQPLSAKKKEGKGEGQPEAEKVVEYRPVRKRLPKGRPGITTSFTVGGAEGYMTANSYPDDGLGEVFLKMSKQGSTLAGMMDAFSIAVSVGLQYGVPLETYVSKFTNMRFEPAGMTDDPDVRMAQSIVDYIFRRLALDFLPFETRSALGIHSAEERQRHLETGSYEPADDELDVESLAQSAPRRVEPPKVVSGTSEPQAPAPAPKEAHSSTELVEMQLGLNADAPLCFSCGTKMRRAGSCYLCEGCGSTSGCS</sequence>
<dbReference type="InterPro" id="IPR013344">
    <property type="entry name" value="RNR_NrdJ/NrdZ"/>
</dbReference>
<dbReference type="Proteomes" id="UP000198928">
    <property type="component" value="Unassembled WGS sequence"/>
</dbReference>
<feature type="region of interest" description="Disordered" evidence="14">
    <location>
        <begin position="1"/>
        <end position="21"/>
    </location>
</feature>
<dbReference type="Pfam" id="PF12637">
    <property type="entry name" value="TSCPD"/>
    <property type="match status" value="1"/>
</dbReference>
<evidence type="ECO:0000256" key="12">
    <source>
        <dbReference type="ARBA" id="ARBA00047754"/>
    </source>
</evidence>
<dbReference type="GO" id="GO:0004748">
    <property type="term" value="F:ribonucleoside-diphosphate reductase activity, thioredoxin disulfide as acceptor"/>
    <property type="evidence" value="ECO:0007669"/>
    <property type="project" value="UniProtKB-EC"/>
</dbReference>
<evidence type="ECO:0000256" key="7">
    <source>
        <dbReference type="ARBA" id="ARBA00022741"/>
    </source>
</evidence>
<feature type="domain" description="Ribonucleotide reductase class II vitamin B12-dependent N-terminal" evidence="16">
    <location>
        <begin position="47"/>
        <end position="137"/>
    </location>
</feature>
<dbReference type="Pfam" id="PF02867">
    <property type="entry name" value="Ribonuc_red_lgC"/>
    <property type="match status" value="1"/>
</dbReference>
<feature type="region of interest" description="Disordered" evidence="14">
    <location>
        <begin position="864"/>
        <end position="912"/>
    </location>
</feature>
<feature type="domain" description="TSCPD" evidence="17">
    <location>
        <begin position="739"/>
        <end position="839"/>
    </location>
</feature>
<dbReference type="InterPro" id="IPR050862">
    <property type="entry name" value="RdRp_reductase_class-2"/>
</dbReference>
<evidence type="ECO:0000256" key="3">
    <source>
        <dbReference type="ARBA" id="ARBA00012274"/>
    </source>
</evidence>
<evidence type="ECO:0000256" key="5">
    <source>
        <dbReference type="ARBA" id="ARBA00022628"/>
    </source>
</evidence>
<dbReference type="InterPro" id="IPR013678">
    <property type="entry name" value="RNR_2_N"/>
</dbReference>
<evidence type="ECO:0000259" key="15">
    <source>
        <dbReference type="Pfam" id="PF02867"/>
    </source>
</evidence>
<dbReference type="GO" id="GO:0031419">
    <property type="term" value="F:cobalamin binding"/>
    <property type="evidence" value="ECO:0007669"/>
    <property type="project" value="UniProtKB-KW"/>
</dbReference>
<dbReference type="InterPro" id="IPR000788">
    <property type="entry name" value="RNR_lg_C"/>
</dbReference>
<evidence type="ECO:0000256" key="11">
    <source>
        <dbReference type="ARBA" id="ARBA00025437"/>
    </source>
</evidence>
<dbReference type="OrthoDB" id="9762933at2"/>
<dbReference type="NCBIfam" id="TIGR02504">
    <property type="entry name" value="NrdJ_Z"/>
    <property type="match status" value="1"/>
</dbReference>
<evidence type="ECO:0000256" key="8">
    <source>
        <dbReference type="ARBA" id="ARBA00023002"/>
    </source>
</evidence>
<dbReference type="Pfam" id="PF08471">
    <property type="entry name" value="Ribonuc_red_2_N"/>
    <property type="match status" value="1"/>
</dbReference>
<evidence type="ECO:0000256" key="10">
    <source>
        <dbReference type="ARBA" id="ARBA00023285"/>
    </source>
</evidence>
<dbReference type="PANTHER" id="PTHR43371:SF1">
    <property type="entry name" value="RIBONUCLEOSIDE-DIPHOSPHATE REDUCTASE"/>
    <property type="match status" value="1"/>
</dbReference>
<evidence type="ECO:0000256" key="6">
    <source>
        <dbReference type="ARBA" id="ARBA00022634"/>
    </source>
</evidence>
<gene>
    <name evidence="18" type="ORF">SAMN05192584_11697</name>
</gene>
<comment type="cofactor">
    <cofactor evidence="1 13">
        <name>adenosylcob(III)alamin</name>
        <dbReference type="ChEBI" id="CHEBI:18408"/>
    </cofactor>
</comment>
<dbReference type="FunFam" id="3.20.70.20:FF:000007">
    <property type="entry name" value="Vitamin B12-dependent ribonucleotide reductase"/>
    <property type="match status" value="1"/>
</dbReference>
<name>A0A1I4GJW4_9ACTN</name>
<evidence type="ECO:0000256" key="2">
    <source>
        <dbReference type="ARBA" id="ARBA00007405"/>
    </source>
</evidence>
<keyword evidence="7 13" id="KW-0547">Nucleotide-binding</keyword>
<keyword evidence="9" id="KW-1015">Disulfide bond</keyword>
<dbReference type="PRINTS" id="PR01183">
    <property type="entry name" value="RIBORDTASEM1"/>
</dbReference>
<dbReference type="GO" id="GO:0000166">
    <property type="term" value="F:nucleotide binding"/>
    <property type="evidence" value="ECO:0007669"/>
    <property type="project" value="UniProtKB-KW"/>
</dbReference>
<protein>
    <recommendedName>
        <fullName evidence="4 13">Vitamin B12-dependent ribonucleotide reductase</fullName>
        <ecNumber evidence="3 13">1.17.4.1</ecNumber>
    </recommendedName>
</protein>
<dbReference type="GO" id="GO:0050897">
    <property type="term" value="F:cobalt ion binding"/>
    <property type="evidence" value="ECO:0007669"/>
    <property type="project" value="InterPro"/>
</dbReference>
<dbReference type="EMBL" id="FOSG01000016">
    <property type="protein sequence ID" value="SFL30318.1"/>
    <property type="molecule type" value="Genomic_DNA"/>
</dbReference>
<dbReference type="PANTHER" id="PTHR43371">
    <property type="entry name" value="VITAMIN B12-DEPENDENT RIBONUCLEOTIDE REDUCTASE"/>
    <property type="match status" value="1"/>
</dbReference>
<dbReference type="GO" id="GO:0071897">
    <property type="term" value="P:DNA biosynthetic process"/>
    <property type="evidence" value="ECO:0007669"/>
    <property type="project" value="UniProtKB-KW"/>
</dbReference>
<accession>A0A1I4GJW4</accession>
<dbReference type="NCBIfam" id="NF005122">
    <property type="entry name" value="PRK06556.1"/>
    <property type="match status" value="1"/>
</dbReference>
<evidence type="ECO:0000256" key="13">
    <source>
        <dbReference type="RuleBase" id="RU364064"/>
    </source>
</evidence>
<comment type="similarity">
    <text evidence="2 13">Belongs to the ribonucleoside diphosphate reductase class-2 family.</text>
</comment>
<evidence type="ECO:0000256" key="9">
    <source>
        <dbReference type="ARBA" id="ARBA00023157"/>
    </source>
</evidence>
<evidence type="ECO:0000313" key="19">
    <source>
        <dbReference type="Proteomes" id="UP000198928"/>
    </source>
</evidence>
<dbReference type="SUPFAM" id="SSF51998">
    <property type="entry name" value="PFL-like glycyl radical enzymes"/>
    <property type="match status" value="1"/>
</dbReference>
<keyword evidence="5 13" id="KW-0846">Cobalamin</keyword>
<keyword evidence="10 13" id="KW-0170">Cobalt</keyword>
<keyword evidence="19" id="KW-1185">Reference proteome</keyword>
<feature type="domain" description="Ribonucleotide reductase large subunit C-terminal" evidence="15">
    <location>
        <begin position="158"/>
        <end position="697"/>
    </location>
</feature>
<comment type="catalytic activity">
    <reaction evidence="12 13">
        <text>a 2'-deoxyribonucleoside 5'-diphosphate + [thioredoxin]-disulfide + H2O = a ribonucleoside 5'-diphosphate + [thioredoxin]-dithiol</text>
        <dbReference type="Rhea" id="RHEA:23252"/>
        <dbReference type="Rhea" id="RHEA-COMP:10698"/>
        <dbReference type="Rhea" id="RHEA-COMP:10700"/>
        <dbReference type="ChEBI" id="CHEBI:15377"/>
        <dbReference type="ChEBI" id="CHEBI:29950"/>
        <dbReference type="ChEBI" id="CHEBI:50058"/>
        <dbReference type="ChEBI" id="CHEBI:57930"/>
        <dbReference type="ChEBI" id="CHEBI:73316"/>
        <dbReference type="EC" id="1.17.4.1"/>
    </reaction>
</comment>
<dbReference type="EC" id="1.17.4.1" evidence="3 13"/>
<dbReference type="CDD" id="cd02888">
    <property type="entry name" value="RNR_II_dimer"/>
    <property type="match status" value="1"/>
</dbReference>
<reference evidence="19" key="1">
    <citation type="submission" date="2016-10" db="EMBL/GenBank/DDBJ databases">
        <authorList>
            <person name="Varghese N."/>
            <person name="Submissions S."/>
        </authorList>
    </citation>
    <scope>NUCLEOTIDE SEQUENCE [LARGE SCALE GENOMIC DNA]</scope>
    <source>
        <strain evidence="19">PL19</strain>
    </source>
</reference>
<dbReference type="InterPro" id="IPR024434">
    <property type="entry name" value="TSCPD_dom"/>
</dbReference>
<evidence type="ECO:0000256" key="1">
    <source>
        <dbReference type="ARBA" id="ARBA00001922"/>
    </source>
</evidence>
<dbReference type="Gene3D" id="3.20.70.20">
    <property type="match status" value="1"/>
</dbReference>
<evidence type="ECO:0000256" key="4">
    <source>
        <dbReference type="ARBA" id="ARBA00014409"/>
    </source>
</evidence>
<evidence type="ECO:0000259" key="16">
    <source>
        <dbReference type="Pfam" id="PF08471"/>
    </source>
</evidence>
<organism evidence="18 19">
    <name type="scientific">Streptomyces pini</name>
    <dbReference type="NCBI Taxonomy" id="1520580"/>
    <lineage>
        <taxon>Bacteria</taxon>
        <taxon>Bacillati</taxon>
        <taxon>Actinomycetota</taxon>
        <taxon>Actinomycetes</taxon>
        <taxon>Kitasatosporales</taxon>
        <taxon>Streptomycetaceae</taxon>
        <taxon>Streptomyces</taxon>
    </lineage>
</organism>
<evidence type="ECO:0000256" key="14">
    <source>
        <dbReference type="SAM" id="MobiDB-lite"/>
    </source>
</evidence>
<keyword evidence="8 13" id="KW-0560">Oxidoreductase</keyword>
<dbReference type="AlphaFoldDB" id="A0A1I4GJW4"/>
<dbReference type="RefSeq" id="WP_093851267.1">
    <property type="nucleotide sequence ID" value="NZ_FOSG01000016.1"/>
</dbReference>